<feature type="region of interest" description="Disordered" evidence="1">
    <location>
        <begin position="158"/>
        <end position="213"/>
    </location>
</feature>
<feature type="region of interest" description="Disordered" evidence="1">
    <location>
        <begin position="1"/>
        <end position="64"/>
    </location>
</feature>
<dbReference type="AlphaFoldDB" id="A0A2T2NV67"/>
<protein>
    <submittedName>
        <fullName evidence="2">Uncharacterized protein</fullName>
    </submittedName>
</protein>
<dbReference type="EMBL" id="KZ678133">
    <property type="protein sequence ID" value="PSN69335.1"/>
    <property type="molecule type" value="Genomic_DNA"/>
</dbReference>
<evidence type="ECO:0000313" key="3">
    <source>
        <dbReference type="Proteomes" id="UP000240883"/>
    </source>
</evidence>
<evidence type="ECO:0000256" key="1">
    <source>
        <dbReference type="SAM" id="MobiDB-lite"/>
    </source>
</evidence>
<gene>
    <name evidence="2" type="ORF">BS50DRAFT_664261</name>
</gene>
<name>A0A2T2NV67_CORCC</name>
<proteinExistence type="predicted"/>
<feature type="compositionally biased region" description="Basic and acidic residues" evidence="1">
    <location>
        <begin position="167"/>
        <end position="177"/>
    </location>
</feature>
<sequence length="371" mass="43713">MMRKNKHTQSEFYSREQQLDSSEPLDIHPELQPTKPVPPLEHQNIPYPPTTYNHQTRNYSEEPNPYSMRSTNTINQHIITHNMQKLGLSQGNQIRTHTIVREKKYQFGYDSRKKKGKDPPEDEWYEENLPYANKDGHLTEKQLEKFKPQHTLLTERQSLLESNRNIESSHNRAEENSRRRRWVANASSHDQAEEKHKGKRVVSNIQTDPDPELNDRINLFVYKNSSRHLENKKKSKRREHTSSNDIDEENPDGYILDEGSPAHQIEYEQSIHDPELGEEQAYREKVLEIVDRYHDEKRSNKDIPKELFSDIFSIKKNLEELGAQEVRCKAKYASGKKIPELQGKSSQSYQIALDRLRPKVNEELERLSEKI</sequence>
<feature type="region of interest" description="Disordered" evidence="1">
    <location>
        <begin position="228"/>
        <end position="257"/>
    </location>
</feature>
<accession>A0A2T2NV67</accession>
<reference evidence="2 3" key="1">
    <citation type="journal article" date="2018" name="Front. Microbiol.">
        <title>Genome-Wide Analysis of Corynespora cassiicola Leaf Fall Disease Putative Effectors.</title>
        <authorList>
            <person name="Lopez D."/>
            <person name="Ribeiro S."/>
            <person name="Label P."/>
            <person name="Fumanal B."/>
            <person name="Venisse J.S."/>
            <person name="Kohler A."/>
            <person name="de Oliveira R.R."/>
            <person name="Labutti K."/>
            <person name="Lipzen A."/>
            <person name="Lail K."/>
            <person name="Bauer D."/>
            <person name="Ohm R.A."/>
            <person name="Barry K.W."/>
            <person name="Spatafora J."/>
            <person name="Grigoriev I.V."/>
            <person name="Martin F.M."/>
            <person name="Pujade-Renaud V."/>
        </authorList>
    </citation>
    <scope>NUCLEOTIDE SEQUENCE [LARGE SCALE GENOMIC DNA]</scope>
    <source>
        <strain evidence="2 3">Philippines</strain>
    </source>
</reference>
<evidence type="ECO:0000313" key="2">
    <source>
        <dbReference type="EMBL" id="PSN69335.1"/>
    </source>
</evidence>
<dbReference type="Proteomes" id="UP000240883">
    <property type="component" value="Unassembled WGS sequence"/>
</dbReference>
<keyword evidence="3" id="KW-1185">Reference proteome</keyword>
<organism evidence="2 3">
    <name type="scientific">Corynespora cassiicola Philippines</name>
    <dbReference type="NCBI Taxonomy" id="1448308"/>
    <lineage>
        <taxon>Eukaryota</taxon>
        <taxon>Fungi</taxon>
        <taxon>Dikarya</taxon>
        <taxon>Ascomycota</taxon>
        <taxon>Pezizomycotina</taxon>
        <taxon>Dothideomycetes</taxon>
        <taxon>Pleosporomycetidae</taxon>
        <taxon>Pleosporales</taxon>
        <taxon>Corynesporascaceae</taxon>
        <taxon>Corynespora</taxon>
    </lineage>
</organism>
<feature type="compositionally biased region" description="Basic residues" evidence="1">
    <location>
        <begin position="230"/>
        <end position="239"/>
    </location>
</feature>